<keyword evidence="2" id="KW-1185">Reference proteome</keyword>
<dbReference type="RefSeq" id="WP_341636256.1">
    <property type="nucleotide sequence ID" value="NZ_JBANDX010000252.1"/>
</dbReference>
<feature type="non-terminal residue" evidence="1">
    <location>
        <position position="72"/>
    </location>
</feature>
<evidence type="ECO:0000313" key="1">
    <source>
        <dbReference type="EMBL" id="MEL0611418.1"/>
    </source>
</evidence>
<comment type="caution">
    <text evidence="1">The sequence shown here is derived from an EMBL/GenBank/DDBJ whole genome shotgun (WGS) entry which is preliminary data.</text>
</comment>
<dbReference type="EMBL" id="JBANDX010000252">
    <property type="protein sequence ID" value="MEL0611418.1"/>
    <property type="molecule type" value="Genomic_DNA"/>
</dbReference>
<name>A0ABU9FYX8_9VIBR</name>
<accession>A0ABU9FYX8</accession>
<gene>
    <name evidence="1" type="ORF">V8Z71_24415</name>
</gene>
<organism evidence="1 2">
    <name type="scientific">Vibrio echinoideorum</name>
    <dbReference type="NCBI Taxonomy" id="2100116"/>
    <lineage>
        <taxon>Bacteria</taxon>
        <taxon>Pseudomonadati</taxon>
        <taxon>Pseudomonadota</taxon>
        <taxon>Gammaproteobacteria</taxon>
        <taxon>Vibrionales</taxon>
        <taxon>Vibrionaceae</taxon>
        <taxon>Vibrio</taxon>
    </lineage>
</organism>
<evidence type="ECO:0008006" key="3">
    <source>
        <dbReference type="Google" id="ProtNLM"/>
    </source>
</evidence>
<dbReference type="Proteomes" id="UP001377160">
    <property type="component" value="Unassembled WGS sequence"/>
</dbReference>
<evidence type="ECO:0000313" key="2">
    <source>
        <dbReference type="Proteomes" id="UP001377160"/>
    </source>
</evidence>
<protein>
    <recommendedName>
        <fullName evidence="3">DUF11 domain-containing protein</fullName>
    </recommendedName>
</protein>
<proteinExistence type="predicted"/>
<reference evidence="1 2" key="1">
    <citation type="submission" date="2024-02" db="EMBL/GenBank/DDBJ databases">
        <title>Bacteria isolated from the canopy kelp, Nereocystis luetkeana.</title>
        <authorList>
            <person name="Pfister C.A."/>
            <person name="Younker I.T."/>
            <person name="Light S.H."/>
        </authorList>
    </citation>
    <scope>NUCLEOTIDE SEQUENCE [LARGE SCALE GENOMIC DNA]</scope>
    <source>
        <strain evidence="1 2">TI.1.15</strain>
    </source>
</reference>
<sequence>VAAVVQADLFTDSPYYVPGDQVEYHLVVQNNGRVIAKDVALYTQFSESRGDYIDGSRSNAFDGWTRTAKSEG</sequence>
<feature type="non-terminal residue" evidence="1">
    <location>
        <position position="1"/>
    </location>
</feature>